<gene>
    <name evidence="2" type="ORF">ACFPT7_14660</name>
</gene>
<dbReference type="RefSeq" id="WP_263340275.1">
    <property type="nucleotide sequence ID" value="NZ_JAGSYH010000005.1"/>
</dbReference>
<accession>A0ABW1EJV7</accession>
<name>A0ABW1EJV7_9BACT</name>
<sequence length="111" mass="11751">MQPANASQTAEISNGAGTAAALAAGAASFLLAILSILGDKLPKFRQAMIFYRPTGPLSGVTTCAILLWLLLWIILHLRWCTRSISSRANIAALALLCLGVLLTFPPIADLF</sequence>
<feature type="transmembrane region" description="Helical" evidence="1">
    <location>
        <begin position="57"/>
        <end position="77"/>
    </location>
</feature>
<evidence type="ECO:0000313" key="3">
    <source>
        <dbReference type="Proteomes" id="UP001596091"/>
    </source>
</evidence>
<keyword evidence="1" id="KW-0812">Transmembrane</keyword>
<dbReference type="EMBL" id="JBHSPH010000005">
    <property type="protein sequence ID" value="MFC5863545.1"/>
    <property type="molecule type" value="Genomic_DNA"/>
</dbReference>
<dbReference type="Proteomes" id="UP001596091">
    <property type="component" value="Unassembled WGS sequence"/>
</dbReference>
<organism evidence="2 3">
    <name type="scientific">Acidicapsa dinghuensis</name>
    <dbReference type="NCBI Taxonomy" id="2218256"/>
    <lineage>
        <taxon>Bacteria</taxon>
        <taxon>Pseudomonadati</taxon>
        <taxon>Acidobacteriota</taxon>
        <taxon>Terriglobia</taxon>
        <taxon>Terriglobales</taxon>
        <taxon>Acidobacteriaceae</taxon>
        <taxon>Acidicapsa</taxon>
    </lineage>
</organism>
<evidence type="ECO:0000313" key="2">
    <source>
        <dbReference type="EMBL" id="MFC5863545.1"/>
    </source>
</evidence>
<feature type="transmembrane region" description="Helical" evidence="1">
    <location>
        <begin position="12"/>
        <end position="37"/>
    </location>
</feature>
<comment type="caution">
    <text evidence="2">The sequence shown here is derived from an EMBL/GenBank/DDBJ whole genome shotgun (WGS) entry which is preliminary data.</text>
</comment>
<evidence type="ECO:0000256" key="1">
    <source>
        <dbReference type="SAM" id="Phobius"/>
    </source>
</evidence>
<protein>
    <submittedName>
        <fullName evidence="2">Uncharacterized protein</fullName>
    </submittedName>
</protein>
<keyword evidence="1" id="KW-1133">Transmembrane helix</keyword>
<keyword evidence="1" id="KW-0472">Membrane</keyword>
<feature type="transmembrane region" description="Helical" evidence="1">
    <location>
        <begin position="89"/>
        <end position="108"/>
    </location>
</feature>
<keyword evidence="3" id="KW-1185">Reference proteome</keyword>
<proteinExistence type="predicted"/>
<reference evidence="3" key="1">
    <citation type="journal article" date="2019" name="Int. J. Syst. Evol. Microbiol.">
        <title>The Global Catalogue of Microorganisms (GCM) 10K type strain sequencing project: providing services to taxonomists for standard genome sequencing and annotation.</title>
        <authorList>
            <consortium name="The Broad Institute Genomics Platform"/>
            <consortium name="The Broad Institute Genome Sequencing Center for Infectious Disease"/>
            <person name="Wu L."/>
            <person name="Ma J."/>
        </authorList>
    </citation>
    <scope>NUCLEOTIDE SEQUENCE [LARGE SCALE GENOMIC DNA]</scope>
    <source>
        <strain evidence="3">JCM 4087</strain>
    </source>
</reference>